<feature type="compositionally biased region" description="Polar residues" evidence="1">
    <location>
        <begin position="1"/>
        <end position="19"/>
    </location>
</feature>
<dbReference type="SUPFAM" id="SSF53335">
    <property type="entry name" value="S-adenosyl-L-methionine-dependent methyltransferases"/>
    <property type="match status" value="1"/>
</dbReference>
<dbReference type="Proteomes" id="UP000789342">
    <property type="component" value="Unassembled WGS sequence"/>
</dbReference>
<protein>
    <submittedName>
        <fullName evidence="3">6044_t:CDS:1</fullName>
    </submittedName>
</protein>
<evidence type="ECO:0000313" key="4">
    <source>
        <dbReference type="Proteomes" id="UP000789342"/>
    </source>
</evidence>
<dbReference type="InterPro" id="IPR029063">
    <property type="entry name" value="SAM-dependent_MTases_sf"/>
</dbReference>
<sequence length="314" mass="36068">MGKVQSKYNRNRSQSCTTPTRDHEYCGKRKYSISYALPLNNNEVDRLTSQHYIFNNIWGGDFSSPVHRLLECGGAKVLDVGCGPGVFVLEMANRYPMTSFTGVDIADAYPHFIKPENTSFKRANITGGLPFADNSFDFVYMRFMMFALVIKEWPFIINELARVCKPGGWIEVMERDIYWYNEGERTNKWRTKVVEGLRNEKGIELSICSHIPGFFKANEQLTNFSSDERIQPLGSWAGPIGKFSLQNEFFLISLKCKAYAQTIMWGAKNLSQAISTISFEEGEYEKLVEIAMEELDKNKAFDKSHRFWAMKKPL</sequence>
<evidence type="ECO:0000256" key="1">
    <source>
        <dbReference type="SAM" id="MobiDB-lite"/>
    </source>
</evidence>
<feature type="region of interest" description="Disordered" evidence="1">
    <location>
        <begin position="1"/>
        <end position="21"/>
    </location>
</feature>
<evidence type="ECO:0000313" key="3">
    <source>
        <dbReference type="EMBL" id="CAG8567179.1"/>
    </source>
</evidence>
<dbReference type="PANTHER" id="PTHR43591:SF24">
    <property type="entry name" value="2-METHOXY-6-POLYPRENYL-1,4-BENZOQUINOL METHYLASE, MITOCHONDRIAL"/>
    <property type="match status" value="1"/>
</dbReference>
<organism evidence="3 4">
    <name type="scientific">Acaulospora morrowiae</name>
    <dbReference type="NCBI Taxonomy" id="94023"/>
    <lineage>
        <taxon>Eukaryota</taxon>
        <taxon>Fungi</taxon>
        <taxon>Fungi incertae sedis</taxon>
        <taxon>Mucoromycota</taxon>
        <taxon>Glomeromycotina</taxon>
        <taxon>Glomeromycetes</taxon>
        <taxon>Diversisporales</taxon>
        <taxon>Acaulosporaceae</taxon>
        <taxon>Acaulospora</taxon>
    </lineage>
</organism>
<dbReference type="InterPro" id="IPR041698">
    <property type="entry name" value="Methyltransf_25"/>
</dbReference>
<reference evidence="3" key="1">
    <citation type="submission" date="2021-06" db="EMBL/GenBank/DDBJ databases">
        <authorList>
            <person name="Kallberg Y."/>
            <person name="Tangrot J."/>
            <person name="Rosling A."/>
        </authorList>
    </citation>
    <scope>NUCLEOTIDE SEQUENCE</scope>
    <source>
        <strain evidence="3">CL551</strain>
    </source>
</reference>
<dbReference type="PANTHER" id="PTHR43591">
    <property type="entry name" value="METHYLTRANSFERASE"/>
    <property type="match status" value="1"/>
</dbReference>
<dbReference type="AlphaFoldDB" id="A0A9N9BIR7"/>
<dbReference type="Pfam" id="PF13649">
    <property type="entry name" value="Methyltransf_25"/>
    <property type="match status" value="1"/>
</dbReference>
<dbReference type="EMBL" id="CAJVPV010004127">
    <property type="protein sequence ID" value="CAG8567179.1"/>
    <property type="molecule type" value="Genomic_DNA"/>
</dbReference>
<gene>
    <name evidence="3" type="ORF">AMORRO_LOCUS6294</name>
</gene>
<dbReference type="Gene3D" id="3.40.50.150">
    <property type="entry name" value="Vaccinia Virus protein VP39"/>
    <property type="match status" value="1"/>
</dbReference>
<comment type="caution">
    <text evidence="3">The sequence shown here is derived from an EMBL/GenBank/DDBJ whole genome shotgun (WGS) entry which is preliminary data.</text>
</comment>
<proteinExistence type="predicted"/>
<dbReference type="OrthoDB" id="2013972at2759"/>
<feature type="domain" description="Methyltransferase" evidence="2">
    <location>
        <begin position="77"/>
        <end position="168"/>
    </location>
</feature>
<evidence type="ECO:0000259" key="2">
    <source>
        <dbReference type="Pfam" id="PF13649"/>
    </source>
</evidence>
<accession>A0A9N9BIR7</accession>
<name>A0A9N9BIR7_9GLOM</name>
<keyword evidence="4" id="KW-1185">Reference proteome</keyword>
<dbReference type="GO" id="GO:0008168">
    <property type="term" value="F:methyltransferase activity"/>
    <property type="evidence" value="ECO:0007669"/>
    <property type="project" value="TreeGrafter"/>
</dbReference>
<dbReference type="CDD" id="cd02440">
    <property type="entry name" value="AdoMet_MTases"/>
    <property type="match status" value="1"/>
</dbReference>